<dbReference type="EMBL" id="BJWL01000013">
    <property type="protein sequence ID" value="GFY99925.1"/>
    <property type="molecule type" value="Genomic_DNA"/>
</dbReference>
<dbReference type="OrthoDB" id="1932457at2759"/>
<protein>
    <submittedName>
        <fullName evidence="1">Uncharacterized protein</fullName>
    </submittedName>
</protein>
<reference evidence="1 2" key="1">
    <citation type="submission" date="2019-07" db="EMBL/GenBank/DDBJ databases">
        <title>De Novo Assembly of kiwifruit Actinidia rufa.</title>
        <authorList>
            <person name="Sugita-Konishi S."/>
            <person name="Sato K."/>
            <person name="Mori E."/>
            <person name="Abe Y."/>
            <person name="Kisaki G."/>
            <person name="Hamano K."/>
            <person name="Suezawa K."/>
            <person name="Otani M."/>
            <person name="Fukuda T."/>
            <person name="Manabe T."/>
            <person name="Gomi K."/>
            <person name="Tabuchi M."/>
            <person name="Akimitsu K."/>
            <person name="Kataoka I."/>
        </authorList>
    </citation>
    <scope>NUCLEOTIDE SEQUENCE [LARGE SCALE GENOMIC DNA]</scope>
    <source>
        <strain evidence="2">cv. Fuchu</strain>
    </source>
</reference>
<accession>A0A7J0FMJ3</accession>
<dbReference type="AlphaFoldDB" id="A0A7J0FMJ3"/>
<evidence type="ECO:0000313" key="1">
    <source>
        <dbReference type="EMBL" id="GFY99925.1"/>
    </source>
</evidence>
<keyword evidence="2" id="KW-1185">Reference proteome</keyword>
<name>A0A7J0FMJ3_9ERIC</name>
<dbReference type="PANTHER" id="PTHR47290:SF4">
    <property type="entry name" value="RING FINGER PROTEIN"/>
    <property type="match status" value="1"/>
</dbReference>
<dbReference type="PANTHER" id="PTHR47290">
    <property type="entry name" value="RING FINGER PROTEIN"/>
    <property type="match status" value="1"/>
</dbReference>
<dbReference type="Proteomes" id="UP000585474">
    <property type="component" value="Unassembled WGS sequence"/>
</dbReference>
<gene>
    <name evidence="1" type="ORF">Acr_13g0013250</name>
</gene>
<proteinExistence type="predicted"/>
<comment type="caution">
    <text evidence="1">The sequence shown here is derived from an EMBL/GenBank/DDBJ whole genome shotgun (WGS) entry which is preliminary data.</text>
</comment>
<sequence length="67" mass="7706">MIHDCYHCDFKIEITCRGQQLLPFLTLQHVRDNIWSSPRDAVTTLLSDSSTTTTTSHIMLLHYARTA</sequence>
<evidence type="ECO:0000313" key="2">
    <source>
        <dbReference type="Proteomes" id="UP000585474"/>
    </source>
</evidence>
<dbReference type="InterPro" id="IPR044171">
    <property type="entry name" value="LAX2-like"/>
</dbReference>
<organism evidence="1 2">
    <name type="scientific">Actinidia rufa</name>
    <dbReference type="NCBI Taxonomy" id="165716"/>
    <lineage>
        <taxon>Eukaryota</taxon>
        <taxon>Viridiplantae</taxon>
        <taxon>Streptophyta</taxon>
        <taxon>Embryophyta</taxon>
        <taxon>Tracheophyta</taxon>
        <taxon>Spermatophyta</taxon>
        <taxon>Magnoliopsida</taxon>
        <taxon>eudicotyledons</taxon>
        <taxon>Gunneridae</taxon>
        <taxon>Pentapetalae</taxon>
        <taxon>asterids</taxon>
        <taxon>Ericales</taxon>
        <taxon>Actinidiaceae</taxon>
        <taxon>Actinidia</taxon>
    </lineage>
</organism>